<proteinExistence type="predicted"/>
<gene>
    <name evidence="1" type="ORF">PACLA_8A035187</name>
</gene>
<dbReference type="SUPFAM" id="SSF56672">
    <property type="entry name" value="DNA/RNA polymerases"/>
    <property type="match status" value="1"/>
</dbReference>
<accession>A0A7D9LJQ0</accession>
<protein>
    <submittedName>
        <fullName evidence="1">Uncharacterized protein</fullName>
    </submittedName>
</protein>
<dbReference type="OrthoDB" id="6016580at2759"/>
<organism evidence="1 2">
    <name type="scientific">Paramuricea clavata</name>
    <name type="common">Red gorgonian</name>
    <name type="synonym">Violescent sea-whip</name>
    <dbReference type="NCBI Taxonomy" id="317549"/>
    <lineage>
        <taxon>Eukaryota</taxon>
        <taxon>Metazoa</taxon>
        <taxon>Cnidaria</taxon>
        <taxon>Anthozoa</taxon>
        <taxon>Octocorallia</taxon>
        <taxon>Malacalcyonacea</taxon>
        <taxon>Plexauridae</taxon>
        <taxon>Paramuricea</taxon>
    </lineage>
</organism>
<keyword evidence="2" id="KW-1185">Reference proteome</keyword>
<evidence type="ECO:0000313" key="2">
    <source>
        <dbReference type="Proteomes" id="UP001152795"/>
    </source>
</evidence>
<dbReference type="EMBL" id="CACRXK020020392">
    <property type="protein sequence ID" value="CAB4034758.1"/>
    <property type="molecule type" value="Genomic_DNA"/>
</dbReference>
<feature type="non-terminal residue" evidence="1">
    <location>
        <position position="1"/>
    </location>
</feature>
<dbReference type="InterPro" id="IPR043502">
    <property type="entry name" value="DNA/RNA_pol_sf"/>
</dbReference>
<dbReference type="AlphaFoldDB" id="A0A7D9LJQ0"/>
<name>A0A7D9LJQ0_PARCT</name>
<dbReference type="InterPro" id="IPR000477">
    <property type="entry name" value="RT_dom"/>
</dbReference>
<dbReference type="PANTHER" id="PTHR19446">
    <property type="entry name" value="REVERSE TRANSCRIPTASES"/>
    <property type="match status" value="1"/>
</dbReference>
<evidence type="ECO:0000313" key="1">
    <source>
        <dbReference type="EMBL" id="CAB4034758.1"/>
    </source>
</evidence>
<dbReference type="CDD" id="cd01650">
    <property type="entry name" value="RT_nLTR_like"/>
    <property type="match status" value="1"/>
</dbReference>
<reference evidence="1" key="1">
    <citation type="submission" date="2020-04" db="EMBL/GenBank/DDBJ databases">
        <authorList>
            <person name="Alioto T."/>
            <person name="Alioto T."/>
            <person name="Gomez Garrido J."/>
        </authorList>
    </citation>
    <scope>NUCLEOTIDE SEQUENCE</scope>
    <source>
        <strain evidence="1">A484AB</strain>
    </source>
</reference>
<sequence length="242" mass="27168">EMKNILLSLDDSKATGPDNIRAKLLRCCAPQICTSLCDVFNQSLKIGKIPTAWKTSNVIPIPKKAQLKDVSNYRPISLLSIVSKVFERCVYNRLIEHVSINIHQLQFGFLRGKSAAAQLLQVLQEIGEMLDKRVQIDLVYLDVAKAFDRVDYRLMLNKLKNFGISGTLLNWFEDYLSNRNQRVTVLGKTSHSLPVLSGVPQGSILGPLLFRLYVNDLPQATSSSSIAIYADDTKCYRPVRAL</sequence>
<dbReference type="PROSITE" id="PS50878">
    <property type="entry name" value="RT_POL"/>
    <property type="match status" value="1"/>
</dbReference>
<dbReference type="Pfam" id="PF00078">
    <property type="entry name" value="RVT_1"/>
    <property type="match status" value="1"/>
</dbReference>
<dbReference type="Proteomes" id="UP001152795">
    <property type="component" value="Unassembled WGS sequence"/>
</dbReference>
<comment type="caution">
    <text evidence="1">The sequence shown here is derived from an EMBL/GenBank/DDBJ whole genome shotgun (WGS) entry which is preliminary data.</text>
</comment>